<dbReference type="EMBL" id="JAAAUY010001358">
    <property type="protein sequence ID" value="KAF9323117.1"/>
    <property type="molecule type" value="Genomic_DNA"/>
</dbReference>
<dbReference type="SUPFAM" id="SSF57667">
    <property type="entry name" value="beta-beta-alpha zinc fingers"/>
    <property type="match status" value="1"/>
</dbReference>
<accession>A0A9P5VH22</accession>
<feature type="compositionally biased region" description="Basic residues" evidence="5">
    <location>
        <begin position="466"/>
        <end position="477"/>
    </location>
</feature>
<feature type="region of interest" description="Disordered" evidence="5">
    <location>
        <begin position="441"/>
        <end position="480"/>
    </location>
</feature>
<evidence type="ECO:0000256" key="5">
    <source>
        <dbReference type="SAM" id="MobiDB-lite"/>
    </source>
</evidence>
<proteinExistence type="predicted"/>
<keyword evidence="3" id="KW-0862">Zinc</keyword>
<comment type="caution">
    <text evidence="7">The sequence shown here is derived from an EMBL/GenBank/DDBJ whole genome shotgun (WGS) entry which is preliminary data.</text>
</comment>
<sequence length="648" mass="72022">MDLPHQHRYQDPTSAKVFFDSCLDTFESYNNSNNTTTRTHPHPLRRSPSSASSSDTLVNSPDYSKPHRFSIDFTKNNRNKMDQHHSQHHQHHQHQYSHDNQQQQQRQQHIAMTAGHHDAESIASGSTAVDYAAPFNHLLAEALAREGFPGFASTLAFTQDQKQLEQVAVQSTLDNQGYPYEHQPQQAQLPSNLQDDSFLLDFMVQEHNMMVAQQQNYSAAPSSSSSSGVLSATASSHDANAYNVMNDMQPLEVFQYNSLILDGHLLDAVPFSVLQGGCGDGSNLDASAWCDSPLNLGVSGSGSYFQEQQFHPMHIPQHIPNGYYAPVSMPSSSSSSSSSSAASSSSSGSSSNNTHGYGLGFAGWNTANAGYLYPQGDYLLESCKRKREDGGMPSQQMMSSMPGAIYAPNARVQPHFEPAEADDSEDEDEGEEFGYDVEEQQINNNGYNPGYPGDDSQVPPLSSYSMHHHHNHSHHQRRASEELRHLSLMHSHVDEFQPAKKARIGSHPGHSRNSSLSSVHSHSDHRRQSSSSTTPPTSSSSSSSSTSKASRPLADTIEKRMHPCTFEGCSKSFTRAFNLRSHLNTHNGERPHKCPEEGCDWDFVRRHDLDRHVKSKHMANKPYACKQCSSRFGRSDALQRHRRLENHL</sequence>
<dbReference type="AlphaFoldDB" id="A0A9P5VH22"/>
<dbReference type="FunFam" id="3.30.160.60:FF:000007">
    <property type="entry name" value="Basic krueppel-like factor 3"/>
    <property type="match status" value="1"/>
</dbReference>
<keyword evidence="2 4" id="KW-0863">Zinc-finger</keyword>
<feature type="region of interest" description="Disordered" evidence="5">
    <location>
        <begin position="32"/>
        <end position="67"/>
    </location>
</feature>
<feature type="region of interest" description="Disordered" evidence="5">
    <location>
        <begin position="326"/>
        <end position="352"/>
    </location>
</feature>
<gene>
    <name evidence="7" type="ORF">BG006_001746</name>
</gene>
<evidence type="ECO:0000313" key="7">
    <source>
        <dbReference type="EMBL" id="KAF9323117.1"/>
    </source>
</evidence>
<keyword evidence="1" id="KW-0479">Metal-binding</keyword>
<name>A0A9P5VH22_9FUNG</name>
<evidence type="ECO:0000259" key="6">
    <source>
        <dbReference type="PROSITE" id="PS50157"/>
    </source>
</evidence>
<dbReference type="PROSITE" id="PS00028">
    <property type="entry name" value="ZINC_FINGER_C2H2_1"/>
    <property type="match status" value="3"/>
</dbReference>
<dbReference type="SMART" id="SM00355">
    <property type="entry name" value="ZnF_C2H2"/>
    <property type="match status" value="3"/>
</dbReference>
<feature type="compositionally biased region" description="Low complexity" evidence="5">
    <location>
        <begin position="98"/>
        <end position="109"/>
    </location>
</feature>
<dbReference type="PANTHER" id="PTHR23235:SF120">
    <property type="entry name" value="KRUPPEL-LIKE FACTOR 15"/>
    <property type="match status" value="1"/>
</dbReference>
<dbReference type="GO" id="GO:0000981">
    <property type="term" value="F:DNA-binding transcription factor activity, RNA polymerase II-specific"/>
    <property type="evidence" value="ECO:0007669"/>
    <property type="project" value="TreeGrafter"/>
</dbReference>
<feature type="compositionally biased region" description="Low complexity" evidence="5">
    <location>
        <begin position="511"/>
        <end position="520"/>
    </location>
</feature>
<dbReference type="GO" id="GO:0000978">
    <property type="term" value="F:RNA polymerase II cis-regulatory region sequence-specific DNA binding"/>
    <property type="evidence" value="ECO:0007669"/>
    <property type="project" value="TreeGrafter"/>
</dbReference>
<organism evidence="7 8">
    <name type="scientific">Podila minutissima</name>
    <dbReference type="NCBI Taxonomy" id="64525"/>
    <lineage>
        <taxon>Eukaryota</taxon>
        <taxon>Fungi</taxon>
        <taxon>Fungi incertae sedis</taxon>
        <taxon>Mucoromycota</taxon>
        <taxon>Mortierellomycotina</taxon>
        <taxon>Mortierellomycetes</taxon>
        <taxon>Mortierellales</taxon>
        <taxon>Mortierellaceae</taxon>
        <taxon>Podila</taxon>
    </lineage>
</organism>
<evidence type="ECO:0000313" key="8">
    <source>
        <dbReference type="Proteomes" id="UP000696485"/>
    </source>
</evidence>
<evidence type="ECO:0000256" key="3">
    <source>
        <dbReference type="ARBA" id="ARBA00022833"/>
    </source>
</evidence>
<dbReference type="InterPro" id="IPR013087">
    <property type="entry name" value="Znf_C2H2_type"/>
</dbReference>
<dbReference type="Pfam" id="PF00096">
    <property type="entry name" value="zf-C2H2"/>
    <property type="match status" value="1"/>
</dbReference>
<dbReference type="PROSITE" id="PS50157">
    <property type="entry name" value="ZINC_FINGER_C2H2_2"/>
    <property type="match status" value="3"/>
</dbReference>
<dbReference type="GO" id="GO:0008270">
    <property type="term" value="F:zinc ion binding"/>
    <property type="evidence" value="ECO:0007669"/>
    <property type="project" value="UniProtKB-KW"/>
</dbReference>
<keyword evidence="8" id="KW-1185">Reference proteome</keyword>
<feature type="region of interest" description="Disordered" evidence="5">
    <location>
        <begin position="80"/>
        <end position="118"/>
    </location>
</feature>
<feature type="region of interest" description="Disordered" evidence="5">
    <location>
        <begin position="502"/>
        <end position="552"/>
    </location>
</feature>
<protein>
    <recommendedName>
        <fullName evidence="6">C2H2-type domain-containing protein</fullName>
    </recommendedName>
</protein>
<evidence type="ECO:0000256" key="4">
    <source>
        <dbReference type="PROSITE-ProRule" id="PRU00042"/>
    </source>
</evidence>
<dbReference type="Proteomes" id="UP000696485">
    <property type="component" value="Unassembled WGS sequence"/>
</dbReference>
<evidence type="ECO:0000256" key="2">
    <source>
        <dbReference type="ARBA" id="ARBA00022771"/>
    </source>
</evidence>
<dbReference type="Gene3D" id="3.30.160.60">
    <property type="entry name" value="Classic Zinc Finger"/>
    <property type="match status" value="3"/>
</dbReference>
<feature type="compositionally biased region" description="Low complexity" evidence="5">
    <location>
        <begin position="529"/>
        <end position="547"/>
    </location>
</feature>
<feature type="compositionally biased region" description="Basic residues" evidence="5">
    <location>
        <begin position="86"/>
        <end position="95"/>
    </location>
</feature>
<dbReference type="InterPro" id="IPR036236">
    <property type="entry name" value="Znf_C2H2_sf"/>
</dbReference>
<dbReference type="PANTHER" id="PTHR23235">
    <property type="entry name" value="KRUEPPEL-LIKE TRANSCRIPTION FACTOR"/>
    <property type="match status" value="1"/>
</dbReference>
<feature type="domain" description="C2H2-type" evidence="6">
    <location>
        <begin position="592"/>
        <end position="622"/>
    </location>
</feature>
<feature type="compositionally biased region" description="Low complexity" evidence="5">
    <location>
        <begin position="331"/>
        <end position="351"/>
    </location>
</feature>
<feature type="compositionally biased region" description="Low complexity" evidence="5">
    <location>
        <begin position="443"/>
        <end position="453"/>
    </location>
</feature>
<evidence type="ECO:0000256" key="1">
    <source>
        <dbReference type="ARBA" id="ARBA00022723"/>
    </source>
</evidence>
<feature type="domain" description="C2H2-type" evidence="6">
    <location>
        <begin position="562"/>
        <end position="591"/>
    </location>
</feature>
<feature type="domain" description="C2H2-type" evidence="6">
    <location>
        <begin position="623"/>
        <end position="648"/>
    </location>
</feature>
<reference evidence="7" key="1">
    <citation type="journal article" date="2020" name="Fungal Divers.">
        <title>Resolving the Mortierellaceae phylogeny through synthesis of multi-gene phylogenetics and phylogenomics.</title>
        <authorList>
            <person name="Vandepol N."/>
            <person name="Liber J."/>
            <person name="Desiro A."/>
            <person name="Na H."/>
            <person name="Kennedy M."/>
            <person name="Barry K."/>
            <person name="Grigoriev I.V."/>
            <person name="Miller A.N."/>
            <person name="O'Donnell K."/>
            <person name="Stajich J.E."/>
            <person name="Bonito G."/>
        </authorList>
    </citation>
    <scope>NUCLEOTIDE SEQUENCE</scope>
    <source>
        <strain evidence="7">NVP1</strain>
    </source>
</reference>